<keyword evidence="3" id="KW-1185">Reference proteome</keyword>
<dbReference type="EMBL" id="SWBM01000001">
    <property type="protein sequence ID" value="TKC19801.1"/>
    <property type="molecule type" value="Genomic_DNA"/>
</dbReference>
<feature type="transmembrane region" description="Helical" evidence="1">
    <location>
        <begin position="25"/>
        <end position="47"/>
    </location>
</feature>
<organism evidence="2 3">
    <name type="scientific">Robertmurraya kyonggiensis</name>
    <dbReference type="NCBI Taxonomy" id="1037680"/>
    <lineage>
        <taxon>Bacteria</taxon>
        <taxon>Bacillati</taxon>
        <taxon>Bacillota</taxon>
        <taxon>Bacilli</taxon>
        <taxon>Bacillales</taxon>
        <taxon>Bacillaceae</taxon>
        <taxon>Robertmurraya</taxon>
    </lineage>
</organism>
<dbReference type="OrthoDB" id="9810176at2"/>
<evidence type="ECO:0000256" key="1">
    <source>
        <dbReference type="SAM" id="Phobius"/>
    </source>
</evidence>
<dbReference type="RefSeq" id="WP_136830702.1">
    <property type="nucleotide sequence ID" value="NZ_SWBM01000001.1"/>
</dbReference>
<keyword evidence="1" id="KW-0472">Membrane</keyword>
<sequence>MKEILMVIPCHRIPERCLHIKGKPMLLCTRCLAMLLGYLFAPVAVMATLVVPLWVPFVMAVPLLVDGFTQLWKWRKSTNTLRFITGLTFGVGQALLISTIVWTFVQWIEG</sequence>
<feature type="transmembrane region" description="Helical" evidence="1">
    <location>
        <begin position="84"/>
        <end position="105"/>
    </location>
</feature>
<proteinExistence type="predicted"/>
<dbReference type="Proteomes" id="UP000307756">
    <property type="component" value="Unassembled WGS sequence"/>
</dbReference>
<protein>
    <submittedName>
        <fullName evidence="2">DUF2085 domain-containing protein</fullName>
    </submittedName>
</protein>
<dbReference type="InterPro" id="IPR019206">
    <property type="entry name" value="DUF2085_TM"/>
</dbReference>
<evidence type="ECO:0000313" key="2">
    <source>
        <dbReference type="EMBL" id="TKC19801.1"/>
    </source>
</evidence>
<keyword evidence="1" id="KW-0812">Transmembrane</keyword>
<dbReference type="AlphaFoldDB" id="A0A4U1DB46"/>
<name>A0A4U1DB46_9BACI</name>
<dbReference type="Pfam" id="PF09858">
    <property type="entry name" value="DUF2085"/>
    <property type="match status" value="1"/>
</dbReference>
<gene>
    <name evidence="2" type="ORF">FA727_09775</name>
</gene>
<comment type="caution">
    <text evidence="2">The sequence shown here is derived from an EMBL/GenBank/DDBJ whole genome shotgun (WGS) entry which is preliminary data.</text>
</comment>
<evidence type="ECO:0000313" key="3">
    <source>
        <dbReference type="Proteomes" id="UP000307756"/>
    </source>
</evidence>
<reference evidence="2 3" key="1">
    <citation type="journal article" date="2011" name="J. Microbiol.">
        <title>Bacillus kyonggiensis sp. nov., isolated from soil of a lettuce field.</title>
        <authorList>
            <person name="Dong K."/>
            <person name="Lee S."/>
        </authorList>
    </citation>
    <scope>NUCLEOTIDE SEQUENCE [LARGE SCALE GENOMIC DNA]</scope>
    <source>
        <strain evidence="2 3">NB22</strain>
    </source>
</reference>
<keyword evidence="1" id="KW-1133">Transmembrane helix</keyword>
<accession>A0A4U1DB46</accession>